<proteinExistence type="predicted"/>
<gene>
    <name evidence="7" type="ORF">DYE49_12065</name>
    <name evidence="6" type="ORF">HNP77_001314</name>
</gene>
<keyword evidence="5" id="KW-0676">Redox-active center</keyword>
<dbReference type="EMBL" id="CP031517">
    <property type="protein sequence ID" value="QOS41143.1"/>
    <property type="molecule type" value="Genomic_DNA"/>
</dbReference>
<dbReference type="InterPro" id="IPR016154">
    <property type="entry name" value="Heat_shock_Hsp33_C"/>
</dbReference>
<dbReference type="AlphaFoldDB" id="A0A840SDW0"/>
<reference evidence="6 8" key="2">
    <citation type="submission" date="2020-08" db="EMBL/GenBank/DDBJ databases">
        <title>Genomic Encyclopedia of Type Strains, Phase IV (KMG-IV): sequencing the most valuable type-strain genomes for metagenomic binning, comparative biology and taxonomic classification.</title>
        <authorList>
            <person name="Goeker M."/>
        </authorList>
    </citation>
    <scope>NUCLEOTIDE SEQUENCE [LARGE SCALE GENOMIC DNA]</scope>
    <source>
        <strain evidence="6 8">DSM 103679</strain>
    </source>
</reference>
<keyword evidence="3" id="KW-1015">Disulfide bond</keyword>
<dbReference type="GO" id="GO:0051082">
    <property type="term" value="F:unfolded protein binding"/>
    <property type="evidence" value="ECO:0007669"/>
    <property type="project" value="InterPro"/>
</dbReference>
<protein>
    <submittedName>
        <fullName evidence="7">Hsp33 family molecular chaperone HslO</fullName>
    </submittedName>
    <submittedName>
        <fullName evidence="6">Molecular chaperone Hsp33</fullName>
    </submittedName>
</protein>
<evidence type="ECO:0000256" key="4">
    <source>
        <dbReference type="ARBA" id="ARBA00023186"/>
    </source>
</evidence>
<evidence type="ECO:0000313" key="8">
    <source>
        <dbReference type="Proteomes" id="UP000578697"/>
    </source>
</evidence>
<name>A0A840SDW0_9SPIR</name>
<organism evidence="6 8">
    <name type="scientific">Treponema rectale</name>
    <dbReference type="NCBI Taxonomy" id="744512"/>
    <lineage>
        <taxon>Bacteria</taxon>
        <taxon>Pseudomonadati</taxon>
        <taxon>Spirochaetota</taxon>
        <taxon>Spirochaetia</taxon>
        <taxon>Spirochaetales</taxon>
        <taxon>Treponemataceae</taxon>
        <taxon>Treponema</taxon>
    </lineage>
</organism>
<dbReference type="Pfam" id="PF01430">
    <property type="entry name" value="HSP33"/>
    <property type="match status" value="1"/>
</dbReference>
<dbReference type="EMBL" id="JACHFR010000002">
    <property type="protein sequence ID" value="MBB5218945.1"/>
    <property type="molecule type" value="Genomic_DNA"/>
</dbReference>
<dbReference type="KEGG" id="trc:DYE49_12065"/>
<dbReference type="GO" id="GO:0042026">
    <property type="term" value="P:protein refolding"/>
    <property type="evidence" value="ECO:0007669"/>
    <property type="project" value="TreeGrafter"/>
</dbReference>
<dbReference type="Gene3D" id="3.55.30.10">
    <property type="entry name" value="Hsp33 domain"/>
    <property type="match status" value="1"/>
</dbReference>
<dbReference type="PANTHER" id="PTHR30111">
    <property type="entry name" value="33 KDA CHAPERONIN"/>
    <property type="match status" value="1"/>
</dbReference>
<dbReference type="Proteomes" id="UP000578697">
    <property type="component" value="Unassembled WGS sequence"/>
</dbReference>
<evidence type="ECO:0000256" key="2">
    <source>
        <dbReference type="ARBA" id="ARBA00022833"/>
    </source>
</evidence>
<dbReference type="GO" id="GO:0005737">
    <property type="term" value="C:cytoplasm"/>
    <property type="evidence" value="ECO:0007669"/>
    <property type="project" value="InterPro"/>
</dbReference>
<evidence type="ECO:0000256" key="3">
    <source>
        <dbReference type="ARBA" id="ARBA00023157"/>
    </source>
</evidence>
<keyword evidence="1" id="KW-0963">Cytoplasm</keyword>
<dbReference type="InterPro" id="IPR000397">
    <property type="entry name" value="Heat_shock_Hsp33"/>
</dbReference>
<evidence type="ECO:0000256" key="5">
    <source>
        <dbReference type="ARBA" id="ARBA00023284"/>
    </source>
</evidence>
<dbReference type="SUPFAM" id="SSF118352">
    <property type="entry name" value="HSP33 redox switch-like"/>
    <property type="match status" value="1"/>
</dbReference>
<dbReference type="Proteomes" id="UP000593591">
    <property type="component" value="Chromosome"/>
</dbReference>
<evidence type="ECO:0000313" key="9">
    <source>
        <dbReference type="Proteomes" id="UP000593591"/>
    </source>
</evidence>
<sequence length="320" mass="35852">MIFKSLNDVELEKHLDSIHKDEMAVFVMAEGRVRGALFNGSRFVNQARAQHQLGILETMVFGQAALCGALLLPTMKGKEHKTWHYEVDGPAKGFSIETDSTGYVRGYLYENHIPVEKPLESWDLTPFLGNGTITMSTLREFDKEPYSSSVDVDSKNIARDLAWFFNQSEQIQTAFNTGIQMDKQGRVIGAGGMFLQVLPEVGGFKKSGEAVNSQADRKADEELIEKVELAFRSAPSLGQWFAENGSIEDLVYGLFREFKPAIAVRRDVKFECPCSKEVYLNHVRHLPASEIEDIKKSGQDSIEIVCRNCSSVYNIPVSEL</sequence>
<reference evidence="7 9" key="1">
    <citation type="submission" date="2018-08" db="EMBL/GenBank/DDBJ databases">
        <title>The first complete genome of Treponema rectale (CHPAT), a commensal spirochete of the bovine rectum.</title>
        <authorList>
            <person name="Staton G.J."/>
            <person name="Clegg S.R."/>
            <person name="Carter S.D."/>
            <person name="Radford A.D."/>
            <person name="Darby A."/>
            <person name="Hall N."/>
            <person name="Birtles R.J."/>
            <person name="Evans N.J."/>
        </authorList>
    </citation>
    <scope>NUCLEOTIDE SEQUENCE [LARGE SCALE GENOMIC DNA]</scope>
    <source>
        <strain evidence="7 9">CHPA</strain>
    </source>
</reference>
<evidence type="ECO:0000313" key="7">
    <source>
        <dbReference type="EMBL" id="QOS41143.1"/>
    </source>
</evidence>
<evidence type="ECO:0000256" key="1">
    <source>
        <dbReference type="ARBA" id="ARBA00022490"/>
    </source>
</evidence>
<dbReference type="PANTHER" id="PTHR30111:SF1">
    <property type="entry name" value="33 KDA CHAPERONIN"/>
    <property type="match status" value="1"/>
</dbReference>
<keyword evidence="4" id="KW-0143">Chaperone</keyword>
<dbReference type="Gene3D" id="3.90.1280.10">
    <property type="entry name" value="HSP33 redox switch-like"/>
    <property type="match status" value="1"/>
</dbReference>
<keyword evidence="8" id="KW-1185">Reference proteome</keyword>
<dbReference type="SUPFAM" id="SSF64397">
    <property type="entry name" value="Hsp33 domain"/>
    <property type="match status" value="1"/>
</dbReference>
<dbReference type="GO" id="GO:0044183">
    <property type="term" value="F:protein folding chaperone"/>
    <property type="evidence" value="ECO:0007669"/>
    <property type="project" value="TreeGrafter"/>
</dbReference>
<dbReference type="PIRSF" id="PIRSF005261">
    <property type="entry name" value="Heat_shock_Hsp33"/>
    <property type="match status" value="1"/>
</dbReference>
<dbReference type="InterPro" id="IPR016153">
    <property type="entry name" value="Heat_shock_Hsp33_N"/>
</dbReference>
<evidence type="ECO:0000313" key="6">
    <source>
        <dbReference type="EMBL" id="MBB5218945.1"/>
    </source>
</evidence>
<dbReference type="RefSeq" id="WP_184652384.1">
    <property type="nucleotide sequence ID" value="NZ_JACHFR010000002.1"/>
</dbReference>
<keyword evidence="2" id="KW-0862">Zinc</keyword>
<accession>A0A840SDW0</accession>